<keyword evidence="2" id="KW-1185">Reference proteome</keyword>
<protein>
    <submittedName>
        <fullName evidence="1">Alcohol dehydrogenase GroES-like domain-containing protein</fullName>
    </submittedName>
</protein>
<accession>A0ACC0CLQ8</accession>
<sequence length="348" mass="37362">MNSRKALICSPARKYVLVDDAAIPKLQPDMMLCRVAAVALNPADAKIIDYSPSPGSIGGEDFSGEVIRIGEKIKRFKVGDRVCGFAFGLNSNDKTTGAFSEYVVAAEDLTCKIPPDMEFEAAATLPLAVGTAGLALYQHLGLPWLRAEVGNSSFVLVSGGATSTGVVAIQLLKASGLHPIATCSPENKAMLKSLGAVETFDYHSSTCGLEIRDYTSHTLEFVLDCITTSETMAMCYEAIGSAGGEYVSLDPGSTHVKYTRRDISTDWVMAFTLFGQPVKLGGIYGRPAMPEYRQFAARLYARAETMIEAGCLVPTRFETRTGGLARLEAGIEELRQGQSKSGKLVYPL</sequence>
<name>A0ACC0CLQ8_9PEZI</name>
<reference evidence="1 2" key="1">
    <citation type="journal article" date="2022" name="New Phytol.">
        <title>Ecological generalism drives hyperdiversity of secondary metabolite gene clusters in xylarialean endophytes.</title>
        <authorList>
            <person name="Franco M.E.E."/>
            <person name="Wisecaver J.H."/>
            <person name="Arnold A.E."/>
            <person name="Ju Y.M."/>
            <person name="Slot J.C."/>
            <person name="Ahrendt S."/>
            <person name="Moore L.P."/>
            <person name="Eastman K.E."/>
            <person name="Scott K."/>
            <person name="Konkel Z."/>
            <person name="Mondo S.J."/>
            <person name="Kuo A."/>
            <person name="Hayes R.D."/>
            <person name="Haridas S."/>
            <person name="Andreopoulos B."/>
            <person name="Riley R."/>
            <person name="LaButti K."/>
            <person name="Pangilinan J."/>
            <person name="Lipzen A."/>
            <person name="Amirebrahimi M."/>
            <person name="Yan J."/>
            <person name="Adam C."/>
            <person name="Keymanesh K."/>
            <person name="Ng V."/>
            <person name="Louie K."/>
            <person name="Northen T."/>
            <person name="Drula E."/>
            <person name="Henrissat B."/>
            <person name="Hsieh H.M."/>
            <person name="Youens-Clark K."/>
            <person name="Lutzoni F."/>
            <person name="Miadlikowska J."/>
            <person name="Eastwood D.C."/>
            <person name="Hamelin R.C."/>
            <person name="Grigoriev I.V."/>
            <person name="U'Ren J.M."/>
        </authorList>
    </citation>
    <scope>NUCLEOTIDE SEQUENCE [LARGE SCALE GENOMIC DNA]</scope>
    <source>
        <strain evidence="1 2">ER1909</strain>
    </source>
</reference>
<organism evidence="1 2">
    <name type="scientific">Hypoxylon rubiginosum</name>
    <dbReference type="NCBI Taxonomy" id="110542"/>
    <lineage>
        <taxon>Eukaryota</taxon>
        <taxon>Fungi</taxon>
        <taxon>Dikarya</taxon>
        <taxon>Ascomycota</taxon>
        <taxon>Pezizomycotina</taxon>
        <taxon>Sordariomycetes</taxon>
        <taxon>Xylariomycetidae</taxon>
        <taxon>Xylariales</taxon>
        <taxon>Hypoxylaceae</taxon>
        <taxon>Hypoxylon</taxon>
    </lineage>
</organism>
<dbReference type="EMBL" id="MU394397">
    <property type="protein sequence ID" value="KAI6081406.1"/>
    <property type="molecule type" value="Genomic_DNA"/>
</dbReference>
<gene>
    <name evidence="1" type="ORF">F4821DRAFT_249410</name>
</gene>
<evidence type="ECO:0000313" key="1">
    <source>
        <dbReference type="EMBL" id="KAI6081406.1"/>
    </source>
</evidence>
<evidence type="ECO:0000313" key="2">
    <source>
        <dbReference type="Proteomes" id="UP001497680"/>
    </source>
</evidence>
<comment type="caution">
    <text evidence="1">The sequence shown here is derived from an EMBL/GenBank/DDBJ whole genome shotgun (WGS) entry which is preliminary data.</text>
</comment>
<dbReference type="Proteomes" id="UP001497680">
    <property type="component" value="Unassembled WGS sequence"/>
</dbReference>
<proteinExistence type="predicted"/>